<comment type="caution">
    <text evidence="1">The sequence shown here is derived from an EMBL/GenBank/DDBJ whole genome shotgun (WGS) entry which is preliminary data.</text>
</comment>
<name>A0A4Q9L4Z8_9MICR</name>
<dbReference type="EMBL" id="PIXR01001117">
    <property type="protein sequence ID" value="TBU02628.1"/>
    <property type="molecule type" value="Genomic_DNA"/>
</dbReference>
<organism evidence="1 2">
    <name type="scientific">Hamiltosporidium magnivora</name>
    <dbReference type="NCBI Taxonomy" id="148818"/>
    <lineage>
        <taxon>Eukaryota</taxon>
        <taxon>Fungi</taxon>
        <taxon>Fungi incertae sedis</taxon>
        <taxon>Microsporidia</taxon>
        <taxon>Dubosqiidae</taxon>
        <taxon>Hamiltosporidium</taxon>
    </lineage>
</organism>
<evidence type="ECO:0000313" key="1">
    <source>
        <dbReference type="EMBL" id="TBU02628.1"/>
    </source>
</evidence>
<dbReference type="Proteomes" id="UP000293045">
    <property type="component" value="Unassembled WGS sequence"/>
</dbReference>
<dbReference type="VEuPathDB" id="MicrosporidiaDB:CWI39_1117p0010"/>
<gene>
    <name evidence="1" type="ORF">CWI39_1117p0010</name>
</gene>
<evidence type="ECO:0000313" key="2">
    <source>
        <dbReference type="Proteomes" id="UP000293045"/>
    </source>
</evidence>
<dbReference type="AlphaFoldDB" id="A0A4Q9L4Z8"/>
<accession>A0A4Q9L4Z8</accession>
<protein>
    <submittedName>
        <fullName evidence="1">Uncharacterized protein</fullName>
    </submittedName>
</protein>
<proteinExistence type="predicted"/>
<reference evidence="1 2" key="1">
    <citation type="submission" date="2017-12" db="EMBL/GenBank/DDBJ databases">
        <authorList>
            <person name="Pombert J.-F."/>
            <person name="Haag K.L."/>
            <person name="Ebert D."/>
        </authorList>
    </citation>
    <scope>NUCLEOTIDE SEQUENCE [LARGE SCALE GENOMIC DNA]</scope>
    <source>
        <strain evidence="1">IL-BN-2</strain>
    </source>
</reference>
<sequence length="67" mass="8147">MTEKEKMVLNNIRFEIKKDNYATNYTFYRDTATSQEGLIVFKYLWDNRIKEILNNHYGDKNGHRDKN</sequence>